<evidence type="ECO:0000259" key="3">
    <source>
        <dbReference type="Pfam" id="PF12819"/>
    </source>
</evidence>
<dbReference type="EMBL" id="BQKI01000074">
    <property type="protein sequence ID" value="GJN19014.1"/>
    <property type="molecule type" value="Genomic_DNA"/>
</dbReference>
<reference evidence="4" key="1">
    <citation type="journal article" date="2018" name="DNA Res.">
        <title>Multiple hybrid de novo genome assembly of finger millet, an orphan allotetraploid crop.</title>
        <authorList>
            <person name="Hatakeyama M."/>
            <person name="Aluri S."/>
            <person name="Balachadran M.T."/>
            <person name="Sivarajan S.R."/>
            <person name="Patrignani A."/>
            <person name="Gruter S."/>
            <person name="Poveda L."/>
            <person name="Shimizu-Inatsugi R."/>
            <person name="Baeten J."/>
            <person name="Francoijs K.J."/>
            <person name="Nataraja K.N."/>
            <person name="Reddy Y.A.N."/>
            <person name="Phadnis S."/>
            <person name="Ravikumar R.L."/>
            <person name="Schlapbach R."/>
            <person name="Sreeman S.M."/>
            <person name="Shimizu K.K."/>
        </authorList>
    </citation>
    <scope>NUCLEOTIDE SEQUENCE</scope>
</reference>
<protein>
    <recommendedName>
        <fullName evidence="3">Malectin-like domain-containing protein</fullName>
    </recommendedName>
</protein>
<name>A0AAV5E7C7_ELECO</name>
<reference evidence="4" key="2">
    <citation type="submission" date="2021-12" db="EMBL/GenBank/DDBJ databases">
        <title>Resequencing data analysis of finger millet.</title>
        <authorList>
            <person name="Hatakeyama M."/>
            <person name="Aluri S."/>
            <person name="Balachadran M.T."/>
            <person name="Sivarajan S.R."/>
            <person name="Poveda L."/>
            <person name="Shimizu-Inatsugi R."/>
            <person name="Schlapbach R."/>
            <person name="Sreeman S.M."/>
            <person name="Shimizu K.K."/>
        </authorList>
    </citation>
    <scope>NUCLEOTIDE SEQUENCE</scope>
</reference>
<evidence type="ECO:0000256" key="1">
    <source>
        <dbReference type="ARBA" id="ARBA00004167"/>
    </source>
</evidence>
<organism evidence="4 5">
    <name type="scientific">Eleusine coracana subsp. coracana</name>
    <dbReference type="NCBI Taxonomy" id="191504"/>
    <lineage>
        <taxon>Eukaryota</taxon>
        <taxon>Viridiplantae</taxon>
        <taxon>Streptophyta</taxon>
        <taxon>Embryophyta</taxon>
        <taxon>Tracheophyta</taxon>
        <taxon>Spermatophyta</taxon>
        <taxon>Magnoliopsida</taxon>
        <taxon>Liliopsida</taxon>
        <taxon>Poales</taxon>
        <taxon>Poaceae</taxon>
        <taxon>PACMAD clade</taxon>
        <taxon>Chloridoideae</taxon>
        <taxon>Cynodonteae</taxon>
        <taxon>Eleusininae</taxon>
        <taxon>Eleusine</taxon>
    </lineage>
</organism>
<feature type="region of interest" description="Disordered" evidence="2">
    <location>
        <begin position="1"/>
        <end position="36"/>
    </location>
</feature>
<dbReference type="Proteomes" id="UP001054889">
    <property type="component" value="Unassembled WGS sequence"/>
</dbReference>
<sequence length="172" mass="19139">MRATRVPRALLGRRGRSRSARRNAHRGPRSREGKGKMVARPIAAVCRPRLSVDAKSSSTRAGLARADLGVSEVVAHHLRLVPARSGFISIDCGIPENSSYQDLRSSMIYVSDYGFISSGANHNISPEYIKPSLAQRNYNVRFFPDGTRNCYTLRSLVAGNKYFVRADFYYGN</sequence>
<evidence type="ECO:0000256" key="2">
    <source>
        <dbReference type="SAM" id="MobiDB-lite"/>
    </source>
</evidence>
<dbReference type="AlphaFoldDB" id="A0AAV5E7C7"/>
<accession>A0AAV5E7C7</accession>
<evidence type="ECO:0000313" key="5">
    <source>
        <dbReference type="Proteomes" id="UP001054889"/>
    </source>
</evidence>
<keyword evidence="5" id="KW-1185">Reference proteome</keyword>
<feature type="domain" description="Malectin-like" evidence="3">
    <location>
        <begin position="90"/>
        <end position="172"/>
    </location>
</feature>
<dbReference type="Pfam" id="PF12819">
    <property type="entry name" value="Malectin_like"/>
    <property type="match status" value="1"/>
</dbReference>
<dbReference type="PANTHER" id="PTHR45631:SF211">
    <property type="entry name" value="OS02G0151100 PROTEIN"/>
    <property type="match status" value="1"/>
</dbReference>
<gene>
    <name evidence="4" type="primary">gb06241</name>
    <name evidence="4" type="ORF">PR202_gb06241</name>
</gene>
<dbReference type="PANTHER" id="PTHR45631">
    <property type="entry name" value="OS07G0107800 PROTEIN-RELATED"/>
    <property type="match status" value="1"/>
</dbReference>
<comment type="subcellular location">
    <subcellularLocation>
        <location evidence="1">Membrane</location>
        <topology evidence="1">Single-pass membrane protein</topology>
    </subcellularLocation>
</comment>
<feature type="compositionally biased region" description="Basic residues" evidence="2">
    <location>
        <begin position="11"/>
        <end position="28"/>
    </location>
</feature>
<proteinExistence type="predicted"/>
<dbReference type="InterPro" id="IPR024788">
    <property type="entry name" value="Malectin-like_Carb-bd_dom"/>
</dbReference>
<comment type="caution">
    <text evidence="4">The sequence shown here is derived from an EMBL/GenBank/DDBJ whole genome shotgun (WGS) entry which is preliminary data.</text>
</comment>
<dbReference type="GO" id="GO:0016020">
    <property type="term" value="C:membrane"/>
    <property type="evidence" value="ECO:0007669"/>
    <property type="project" value="UniProtKB-SubCell"/>
</dbReference>
<evidence type="ECO:0000313" key="4">
    <source>
        <dbReference type="EMBL" id="GJN19014.1"/>
    </source>
</evidence>